<feature type="domain" description="PAC" evidence="17">
    <location>
        <begin position="112"/>
        <end position="163"/>
    </location>
</feature>
<dbReference type="Pfam" id="PF02518">
    <property type="entry name" value="HATPase_c"/>
    <property type="match status" value="1"/>
</dbReference>
<dbReference type="CDD" id="cd00082">
    <property type="entry name" value="HisKA"/>
    <property type="match status" value="1"/>
</dbReference>
<dbReference type="STRING" id="61595.SAMN05421644_12313"/>
<comment type="catalytic activity">
    <reaction evidence="1">
        <text>ATP + protein L-histidine = ADP + protein N-phospho-L-histidine.</text>
        <dbReference type="EC" id="2.7.13.3"/>
    </reaction>
</comment>
<dbReference type="InterPro" id="IPR036890">
    <property type="entry name" value="HATPase_C_sf"/>
</dbReference>
<dbReference type="InterPro" id="IPR004358">
    <property type="entry name" value="Sig_transdc_His_kin-like_C"/>
</dbReference>
<evidence type="ECO:0000256" key="10">
    <source>
        <dbReference type="ARBA" id="ARBA00022741"/>
    </source>
</evidence>
<protein>
    <recommendedName>
        <fullName evidence="3">histidine kinase</fullName>
        <ecNumber evidence="3">2.7.13.3</ecNumber>
    </recommendedName>
</protein>
<proteinExistence type="predicted"/>
<dbReference type="InterPro" id="IPR036097">
    <property type="entry name" value="HisK_dim/P_sf"/>
</dbReference>
<dbReference type="SUPFAM" id="SSF47384">
    <property type="entry name" value="Homodimeric domain of signal transducing histidine kinase"/>
    <property type="match status" value="1"/>
</dbReference>
<dbReference type="InterPro" id="IPR000700">
    <property type="entry name" value="PAS-assoc_C"/>
</dbReference>
<evidence type="ECO:0000259" key="16">
    <source>
        <dbReference type="PROSITE" id="PS50112"/>
    </source>
</evidence>
<keyword evidence="12" id="KW-1133">Transmembrane helix</keyword>
<keyword evidence="14" id="KW-0175">Coiled coil</keyword>
<evidence type="ECO:0000256" key="2">
    <source>
        <dbReference type="ARBA" id="ARBA00004429"/>
    </source>
</evidence>
<dbReference type="SUPFAM" id="SSF55874">
    <property type="entry name" value="ATPase domain of HSP90 chaperone/DNA topoisomerase II/histidine kinase"/>
    <property type="match status" value="1"/>
</dbReference>
<gene>
    <name evidence="18" type="ORF">SAMN05421644_12313</name>
</gene>
<dbReference type="InterPro" id="IPR035965">
    <property type="entry name" value="PAS-like_dom_sf"/>
</dbReference>
<evidence type="ECO:0000256" key="1">
    <source>
        <dbReference type="ARBA" id="ARBA00000085"/>
    </source>
</evidence>
<organism evidence="18 19">
    <name type="scientific">Allochromatium warmingii</name>
    <name type="common">Chromatium warmingii</name>
    <dbReference type="NCBI Taxonomy" id="61595"/>
    <lineage>
        <taxon>Bacteria</taxon>
        <taxon>Pseudomonadati</taxon>
        <taxon>Pseudomonadota</taxon>
        <taxon>Gammaproteobacteria</taxon>
        <taxon>Chromatiales</taxon>
        <taxon>Chromatiaceae</taxon>
        <taxon>Allochromatium</taxon>
    </lineage>
</organism>
<feature type="domain" description="Histidine kinase" evidence="15">
    <location>
        <begin position="309"/>
        <end position="528"/>
    </location>
</feature>
<dbReference type="SMART" id="SM00086">
    <property type="entry name" value="PAC"/>
    <property type="match status" value="2"/>
</dbReference>
<dbReference type="PRINTS" id="PR00344">
    <property type="entry name" value="BCTRLSENSOR"/>
</dbReference>
<accession>A0A1H3G7D4</accession>
<dbReference type="InterPro" id="IPR001610">
    <property type="entry name" value="PAC"/>
</dbReference>
<dbReference type="NCBIfam" id="TIGR00229">
    <property type="entry name" value="sensory_box"/>
    <property type="match status" value="2"/>
</dbReference>
<dbReference type="GO" id="GO:0000155">
    <property type="term" value="F:phosphorelay sensor kinase activity"/>
    <property type="evidence" value="ECO:0007669"/>
    <property type="project" value="InterPro"/>
</dbReference>
<dbReference type="InterPro" id="IPR000014">
    <property type="entry name" value="PAS"/>
</dbReference>
<dbReference type="SMART" id="SM00091">
    <property type="entry name" value="PAS"/>
    <property type="match status" value="2"/>
</dbReference>
<keyword evidence="10" id="KW-0547">Nucleotide-binding</keyword>
<dbReference type="CDD" id="cd00075">
    <property type="entry name" value="HATPase"/>
    <property type="match status" value="1"/>
</dbReference>
<dbReference type="PANTHER" id="PTHR43047:SF72">
    <property type="entry name" value="OSMOSENSING HISTIDINE PROTEIN KINASE SLN1"/>
    <property type="match status" value="1"/>
</dbReference>
<dbReference type="Proteomes" id="UP000198672">
    <property type="component" value="Unassembled WGS sequence"/>
</dbReference>
<dbReference type="CDD" id="cd00130">
    <property type="entry name" value="PAS"/>
    <property type="match status" value="2"/>
</dbReference>
<evidence type="ECO:0000256" key="4">
    <source>
        <dbReference type="ARBA" id="ARBA00022475"/>
    </source>
</evidence>
<evidence type="ECO:0000256" key="3">
    <source>
        <dbReference type="ARBA" id="ARBA00012438"/>
    </source>
</evidence>
<dbReference type="Gene3D" id="2.10.70.100">
    <property type="match status" value="1"/>
</dbReference>
<dbReference type="SMART" id="SM00388">
    <property type="entry name" value="HisKA"/>
    <property type="match status" value="1"/>
</dbReference>
<evidence type="ECO:0000256" key="11">
    <source>
        <dbReference type="ARBA" id="ARBA00022777"/>
    </source>
</evidence>
<dbReference type="GO" id="GO:0000166">
    <property type="term" value="F:nucleotide binding"/>
    <property type="evidence" value="ECO:0007669"/>
    <property type="project" value="UniProtKB-KW"/>
</dbReference>
<keyword evidence="5" id="KW-0997">Cell inner membrane</keyword>
<evidence type="ECO:0000256" key="6">
    <source>
        <dbReference type="ARBA" id="ARBA00022553"/>
    </source>
</evidence>
<feature type="domain" description="PAS" evidence="16">
    <location>
        <begin position="190"/>
        <end position="243"/>
    </location>
</feature>
<dbReference type="GO" id="GO:0005886">
    <property type="term" value="C:plasma membrane"/>
    <property type="evidence" value="ECO:0007669"/>
    <property type="project" value="UniProtKB-SubCell"/>
</dbReference>
<name>A0A1H3G7D4_ALLWA</name>
<dbReference type="PANTHER" id="PTHR43047">
    <property type="entry name" value="TWO-COMPONENT HISTIDINE PROTEIN KINASE"/>
    <property type="match status" value="1"/>
</dbReference>
<reference evidence="19" key="1">
    <citation type="submission" date="2016-10" db="EMBL/GenBank/DDBJ databases">
        <authorList>
            <person name="Varghese N."/>
            <person name="Submissions S."/>
        </authorList>
    </citation>
    <scope>NUCLEOTIDE SEQUENCE [LARGE SCALE GENOMIC DNA]</scope>
    <source>
        <strain evidence="19">DSM 173</strain>
    </source>
</reference>
<dbReference type="InterPro" id="IPR013655">
    <property type="entry name" value="PAS_fold_3"/>
</dbReference>
<dbReference type="GO" id="GO:0009927">
    <property type="term" value="F:histidine phosphotransfer kinase activity"/>
    <property type="evidence" value="ECO:0007669"/>
    <property type="project" value="TreeGrafter"/>
</dbReference>
<evidence type="ECO:0000256" key="8">
    <source>
        <dbReference type="ARBA" id="ARBA00022692"/>
    </source>
</evidence>
<keyword evidence="11" id="KW-0418">Kinase</keyword>
<evidence type="ECO:0000313" key="18">
    <source>
        <dbReference type="EMBL" id="SDX98960.1"/>
    </source>
</evidence>
<dbReference type="PROSITE" id="PS50109">
    <property type="entry name" value="HIS_KIN"/>
    <property type="match status" value="1"/>
</dbReference>
<dbReference type="OrthoDB" id="8573350at2"/>
<dbReference type="FunFam" id="2.10.70.100:FF:000001">
    <property type="entry name" value="Sensory transduction histidine kinase"/>
    <property type="match status" value="1"/>
</dbReference>
<dbReference type="Gene3D" id="3.30.565.10">
    <property type="entry name" value="Histidine kinase-like ATPase, C-terminal domain"/>
    <property type="match status" value="1"/>
</dbReference>
<keyword evidence="9" id="KW-0677">Repeat</keyword>
<dbReference type="EMBL" id="FNOW01000023">
    <property type="protein sequence ID" value="SDX98960.1"/>
    <property type="molecule type" value="Genomic_DNA"/>
</dbReference>
<feature type="coiled-coil region" evidence="14">
    <location>
        <begin position="154"/>
        <end position="181"/>
    </location>
</feature>
<evidence type="ECO:0000256" key="7">
    <source>
        <dbReference type="ARBA" id="ARBA00022679"/>
    </source>
</evidence>
<feature type="domain" description="PAS" evidence="16">
    <location>
        <begin position="41"/>
        <end position="81"/>
    </location>
</feature>
<keyword evidence="8" id="KW-0812">Transmembrane</keyword>
<keyword evidence="7" id="KW-0808">Transferase</keyword>
<dbReference type="SUPFAM" id="SSF55785">
    <property type="entry name" value="PYP-like sensor domain (PAS domain)"/>
    <property type="match status" value="2"/>
</dbReference>
<keyword evidence="6" id="KW-0597">Phosphoprotein</keyword>
<dbReference type="Gene3D" id="3.30.450.20">
    <property type="entry name" value="PAS domain"/>
    <property type="match status" value="2"/>
</dbReference>
<sequence length="534" mass="60866">MLSIWPPVSLRRVPKRLQRVLQRLRRHRSPPPPPSPCPCHLKTTLDQVRDSVLTFDPDTLRLTYVNQSAVKQLGYNAATLLTMRPFDFKPDFDEAHFRALVGPLQRGELSELRFETRHRHRDGHDIPVEIFMQYLAPTNQPARYVSVVRDIAERQTYEAQLAQQIRELRELEARLQRSQTFAKIGSWEWDIASGTLYWSERIAPMFGYDDLSIQPSYALFLAAIYPDDREAVQQAIRACLEQNQDYDIEHRVLWPNGELRWLHERGNVIRAADGTPLKMLGVAQDVTERRQLQDASTQANQAKSAFLARMTHELRTPLNAILGFAQVLAHSRREPLSERQADQLHYIENSGRHLLELIDGILELVEAQSESSPPIVEPIALDDVVHDCLAELSDHANERSITLHYQPAGAAVCLRIDHQRFRQVLRHLLSNAIQYNHDGGRVQLTWRPVANQRQRLEVHDTGPGIAAQDYEAIFEPFNRLQADQAAIAGMGIGLALARERMARLGGQIGVDSVLGQGSTFWIEWPLTRPATDVI</sequence>
<dbReference type="PROSITE" id="PS50112">
    <property type="entry name" value="PAS"/>
    <property type="match status" value="2"/>
</dbReference>
<feature type="domain" description="PAC" evidence="17">
    <location>
        <begin position="246"/>
        <end position="298"/>
    </location>
</feature>
<evidence type="ECO:0000259" key="15">
    <source>
        <dbReference type="PROSITE" id="PS50109"/>
    </source>
</evidence>
<dbReference type="RefSeq" id="WP_091333829.1">
    <property type="nucleotide sequence ID" value="NZ_FNOW01000023.1"/>
</dbReference>
<dbReference type="AlphaFoldDB" id="A0A1H3G7D4"/>
<dbReference type="PROSITE" id="PS50113">
    <property type="entry name" value="PAC"/>
    <property type="match status" value="2"/>
</dbReference>
<evidence type="ECO:0000256" key="13">
    <source>
        <dbReference type="ARBA" id="ARBA00023136"/>
    </source>
</evidence>
<keyword evidence="19" id="KW-1185">Reference proteome</keyword>
<evidence type="ECO:0000256" key="5">
    <source>
        <dbReference type="ARBA" id="ARBA00022519"/>
    </source>
</evidence>
<dbReference type="SMART" id="SM00387">
    <property type="entry name" value="HATPase_c"/>
    <property type="match status" value="1"/>
</dbReference>
<dbReference type="Pfam" id="PF13426">
    <property type="entry name" value="PAS_9"/>
    <property type="match status" value="1"/>
</dbReference>
<comment type="subcellular location">
    <subcellularLocation>
        <location evidence="2">Cell inner membrane</location>
        <topology evidence="2">Multi-pass membrane protein</topology>
    </subcellularLocation>
</comment>
<keyword evidence="4" id="KW-1003">Cell membrane</keyword>
<dbReference type="InterPro" id="IPR003661">
    <property type="entry name" value="HisK_dim/P_dom"/>
</dbReference>
<dbReference type="Gene3D" id="1.10.287.130">
    <property type="match status" value="1"/>
</dbReference>
<dbReference type="EC" id="2.7.13.3" evidence="3"/>
<evidence type="ECO:0000259" key="17">
    <source>
        <dbReference type="PROSITE" id="PS50113"/>
    </source>
</evidence>
<evidence type="ECO:0000256" key="12">
    <source>
        <dbReference type="ARBA" id="ARBA00022989"/>
    </source>
</evidence>
<dbReference type="InterPro" id="IPR003594">
    <property type="entry name" value="HATPase_dom"/>
</dbReference>
<keyword evidence="13" id="KW-0472">Membrane</keyword>
<dbReference type="Pfam" id="PF08447">
    <property type="entry name" value="PAS_3"/>
    <property type="match status" value="1"/>
</dbReference>
<dbReference type="InterPro" id="IPR005467">
    <property type="entry name" value="His_kinase_dom"/>
</dbReference>
<dbReference type="Pfam" id="PF00512">
    <property type="entry name" value="HisKA"/>
    <property type="match status" value="1"/>
</dbReference>
<evidence type="ECO:0000256" key="14">
    <source>
        <dbReference type="SAM" id="Coils"/>
    </source>
</evidence>
<evidence type="ECO:0000256" key="9">
    <source>
        <dbReference type="ARBA" id="ARBA00022737"/>
    </source>
</evidence>
<evidence type="ECO:0000313" key="19">
    <source>
        <dbReference type="Proteomes" id="UP000198672"/>
    </source>
</evidence>